<dbReference type="Pfam" id="PF09697">
    <property type="entry name" value="Porph_ging"/>
    <property type="match status" value="1"/>
</dbReference>
<organism evidence="2 3">
    <name type="scientific">Confluentibacter flavum</name>
    <dbReference type="NCBI Taxonomy" id="1909700"/>
    <lineage>
        <taxon>Bacteria</taxon>
        <taxon>Pseudomonadati</taxon>
        <taxon>Bacteroidota</taxon>
        <taxon>Flavobacteriia</taxon>
        <taxon>Flavobacteriales</taxon>
        <taxon>Flavobacteriaceae</taxon>
        <taxon>Confluentibacter</taxon>
    </lineage>
</organism>
<comment type="caution">
    <text evidence="2">The sequence shown here is derived from an EMBL/GenBank/DDBJ whole genome shotgun (WGS) entry which is preliminary data.</text>
</comment>
<dbReference type="EMBL" id="PJEO01000056">
    <property type="protein sequence ID" value="PKQ43688.1"/>
    <property type="molecule type" value="Genomic_DNA"/>
</dbReference>
<reference evidence="2 3" key="1">
    <citation type="submission" date="2017-12" db="EMBL/GenBank/DDBJ databases">
        <title>Confluentibacter flavum sp. nov., isolated from the saline lake.</title>
        <authorList>
            <person name="Yu L."/>
        </authorList>
    </citation>
    <scope>NUCLEOTIDE SEQUENCE [LARGE SCALE GENOMIC DNA]</scope>
    <source>
        <strain evidence="2 3">3B</strain>
    </source>
</reference>
<proteinExistence type="predicted"/>
<evidence type="ECO:0000256" key="1">
    <source>
        <dbReference type="SAM" id="MobiDB-lite"/>
    </source>
</evidence>
<accession>A0A2N3HFX8</accession>
<evidence type="ECO:0000313" key="3">
    <source>
        <dbReference type="Proteomes" id="UP000233435"/>
    </source>
</evidence>
<dbReference type="AlphaFoldDB" id="A0A2N3HFX8"/>
<feature type="compositionally biased region" description="Basic and acidic residues" evidence="1">
    <location>
        <begin position="254"/>
        <end position="264"/>
    </location>
</feature>
<name>A0A2N3HFX8_9FLAO</name>
<dbReference type="NCBIfam" id="TIGR01200">
    <property type="entry name" value="GLPGLI"/>
    <property type="match status" value="1"/>
</dbReference>
<gene>
    <name evidence="2" type="ORF">CSW08_16935</name>
</gene>
<feature type="region of interest" description="Disordered" evidence="1">
    <location>
        <begin position="254"/>
        <end position="277"/>
    </location>
</feature>
<dbReference type="RefSeq" id="WP_106661105.1">
    <property type="nucleotide sequence ID" value="NZ_PJEO01000056.1"/>
</dbReference>
<dbReference type="InterPro" id="IPR005901">
    <property type="entry name" value="GLPGLI"/>
</dbReference>
<sequence>MKIISSKIVITVLLVFATVLSFAQKDFQGQAYYQTKTSLDMNFGGRQMSEEQKKQIAERMRSSLEKIFILTFNQSESFYKEEEKLEAPAQGGGNMRFRMMGAGGGEYYKNVKEGKLIQQADLYGKQFLIVDSLPKLNWDMGSESKMIGQYLCFKATAVRKVVGGTAMPFGRNNNENQVEAPTEYTVTAWYTPQIPVSQGPSDYWGLPGLILELHDNNTVILCSKIVLNPTEKEKLKVPSKGKVVTTAEYEKIAQEKEAEMRENSGGRNMGGGGRGPF</sequence>
<evidence type="ECO:0000313" key="2">
    <source>
        <dbReference type="EMBL" id="PKQ43688.1"/>
    </source>
</evidence>
<protein>
    <submittedName>
        <fullName evidence="2">GLPGLI family protein</fullName>
    </submittedName>
</protein>
<keyword evidence="3" id="KW-1185">Reference proteome</keyword>
<dbReference type="OrthoDB" id="1068986at2"/>
<dbReference type="Proteomes" id="UP000233435">
    <property type="component" value="Unassembled WGS sequence"/>
</dbReference>
<feature type="compositionally biased region" description="Gly residues" evidence="1">
    <location>
        <begin position="267"/>
        <end position="277"/>
    </location>
</feature>